<name>A0A5Q2MY88_9FIRM</name>
<evidence type="ECO:0000313" key="2">
    <source>
        <dbReference type="Proteomes" id="UP000366051"/>
    </source>
</evidence>
<dbReference type="Proteomes" id="UP000366051">
    <property type="component" value="Chromosome"/>
</dbReference>
<evidence type="ECO:0000313" key="1">
    <source>
        <dbReference type="EMBL" id="QGG46299.1"/>
    </source>
</evidence>
<dbReference type="KEGG" id="hcv:FTV88_0120"/>
<dbReference type="EMBL" id="CP045875">
    <property type="protein sequence ID" value="QGG46299.1"/>
    <property type="molecule type" value="Genomic_DNA"/>
</dbReference>
<dbReference type="AlphaFoldDB" id="A0A5Q2MY88"/>
<protein>
    <submittedName>
        <fullName evidence="1">Uncharacterized protein</fullName>
    </submittedName>
</protein>
<keyword evidence="2" id="KW-1185">Reference proteome</keyword>
<sequence>MIFKDRCALESVALVQRQNLILTQALIFLQVLIDSISF</sequence>
<proteinExistence type="predicted"/>
<organism evidence="1 2">
    <name type="scientific">Heliorestis convoluta</name>
    <dbReference type="NCBI Taxonomy" id="356322"/>
    <lineage>
        <taxon>Bacteria</taxon>
        <taxon>Bacillati</taxon>
        <taxon>Bacillota</taxon>
        <taxon>Clostridia</taxon>
        <taxon>Eubacteriales</taxon>
        <taxon>Heliobacteriaceae</taxon>
        <taxon>Heliorestis</taxon>
    </lineage>
</organism>
<accession>A0A5Q2MY88</accession>
<gene>
    <name evidence="1" type="ORF">FTV88_0120</name>
</gene>
<reference evidence="2" key="1">
    <citation type="submission" date="2019-11" db="EMBL/GenBank/DDBJ databases">
        <title>Genome sequence of Heliorestis convoluta strain HH, an alkaliphilic and minimalistic phototrophic bacterium from a soda lake in Egypt.</title>
        <authorList>
            <person name="Dewey E.D."/>
            <person name="Stokes L.M."/>
            <person name="Burchell B.M."/>
            <person name="Shaffer K.N."/>
            <person name="Huntington A.M."/>
            <person name="Baker J.M."/>
            <person name="Nadendla S."/>
            <person name="Giglio M.G."/>
            <person name="Touchman J.W."/>
            <person name="Blankenship R.E."/>
            <person name="Madigan M.T."/>
            <person name="Sattley W.M."/>
        </authorList>
    </citation>
    <scope>NUCLEOTIDE SEQUENCE [LARGE SCALE GENOMIC DNA]</scope>
    <source>
        <strain evidence="2">HH</strain>
    </source>
</reference>